<dbReference type="PANTHER" id="PTHR43792">
    <property type="entry name" value="GNAT FAMILY, PUTATIVE (AFU_ORTHOLOGUE AFUA_3G00765)-RELATED-RELATED"/>
    <property type="match status" value="1"/>
</dbReference>
<dbReference type="Pfam" id="PF13302">
    <property type="entry name" value="Acetyltransf_3"/>
    <property type="match status" value="1"/>
</dbReference>
<evidence type="ECO:0000313" key="2">
    <source>
        <dbReference type="EMBL" id="MBP2076809.1"/>
    </source>
</evidence>
<accession>A0A9X1CAL9</accession>
<dbReference type="AlphaFoldDB" id="A0A9X1CAL9"/>
<organism evidence="2 3">
    <name type="scientific">Oceanobacillus polygoni</name>
    <dbReference type="NCBI Taxonomy" id="1235259"/>
    <lineage>
        <taxon>Bacteria</taxon>
        <taxon>Bacillati</taxon>
        <taxon>Bacillota</taxon>
        <taxon>Bacilli</taxon>
        <taxon>Bacillales</taxon>
        <taxon>Bacillaceae</taxon>
        <taxon>Oceanobacillus</taxon>
    </lineage>
</organism>
<dbReference type="EMBL" id="JAGGMB010000002">
    <property type="protein sequence ID" value="MBP2076809.1"/>
    <property type="molecule type" value="Genomic_DNA"/>
</dbReference>
<sequence>MQFPLLETERLNLVEVDQRYTDSFFQIMSNPTVTKYYGMDSLENQQQAKNIIHSFKRTYESNRGIRWGIVLKESGELIGTLGLNNLNKHSKRAEIGYELNPAFWGRGMTSEAVREVLKYSFEELDLFRMGAVTFPENIASINLLKKHGFIKEGRLRGYLYQGQQSHDAILFSLLKTEWQR</sequence>
<feature type="domain" description="N-acetyltransferase" evidence="1">
    <location>
        <begin position="26"/>
        <end position="176"/>
    </location>
</feature>
<dbReference type="SUPFAM" id="SSF55729">
    <property type="entry name" value="Acyl-CoA N-acyltransferases (Nat)"/>
    <property type="match status" value="1"/>
</dbReference>
<keyword evidence="2" id="KW-0808">Transferase</keyword>
<dbReference type="GO" id="GO:0008999">
    <property type="term" value="F:protein-N-terminal-alanine acetyltransferase activity"/>
    <property type="evidence" value="ECO:0007669"/>
    <property type="project" value="UniProtKB-EC"/>
</dbReference>
<dbReference type="OrthoDB" id="9811523at2"/>
<protein>
    <submittedName>
        <fullName evidence="2">Ribosomal-protein-alanine N-acetyltransferase</fullName>
        <ecNumber evidence="2">2.3.1.267</ecNumber>
    </submittedName>
</protein>
<evidence type="ECO:0000313" key="3">
    <source>
        <dbReference type="Proteomes" id="UP001138793"/>
    </source>
</evidence>
<dbReference type="PROSITE" id="PS51186">
    <property type="entry name" value="GNAT"/>
    <property type="match status" value="1"/>
</dbReference>
<reference evidence="2" key="1">
    <citation type="submission" date="2021-03" db="EMBL/GenBank/DDBJ databases">
        <title>Genomic Encyclopedia of Type Strains, Phase IV (KMG-IV): sequencing the most valuable type-strain genomes for metagenomic binning, comparative biology and taxonomic classification.</title>
        <authorList>
            <person name="Goeker M."/>
        </authorList>
    </citation>
    <scope>NUCLEOTIDE SEQUENCE</scope>
    <source>
        <strain evidence="2">DSM 107338</strain>
    </source>
</reference>
<dbReference type="Gene3D" id="3.40.630.30">
    <property type="match status" value="1"/>
</dbReference>
<proteinExistence type="predicted"/>
<dbReference type="InterPro" id="IPR051531">
    <property type="entry name" value="N-acetyltransferase"/>
</dbReference>
<dbReference type="RefSeq" id="WP_149474386.1">
    <property type="nucleotide sequence ID" value="NZ_JAGGMB010000002.1"/>
</dbReference>
<comment type="caution">
    <text evidence="2">The sequence shown here is derived from an EMBL/GenBank/DDBJ whole genome shotgun (WGS) entry which is preliminary data.</text>
</comment>
<dbReference type="InterPro" id="IPR016181">
    <property type="entry name" value="Acyl_CoA_acyltransferase"/>
</dbReference>
<dbReference type="InterPro" id="IPR000182">
    <property type="entry name" value="GNAT_dom"/>
</dbReference>
<name>A0A9X1CAL9_9BACI</name>
<dbReference type="PANTHER" id="PTHR43792:SF9">
    <property type="entry name" value="RIBOSOMAL-PROTEIN-ALANINE ACETYLTRANSFERASE"/>
    <property type="match status" value="1"/>
</dbReference>
<dbReference type="GO" id="GO:0005737">
    <property type="term" value="C:cytoplasm"/>
    <property type="evidence" value="ECO:0007669"/>
    <property type="project" value="TreeGrafter"/>
</dbReference>
<evidence type="ECO:0000259" key="1">
    <source>
        <dbReference type="PROSITE" id="PS51186"/>
    </source>
</evidence>
<keyword evidence="3" id="KW-1185">Reference proteome</keyword>
<keyword evidence="2" id="KW-0012">Acyltransferase</keyword>
<dbReference type="Proteomes" id="UP001138793">
    <property type="component" value="Unassembled WGS sequence"/>
</dbReference>
<gene>
    <name evidence="2" type="ORF">J2Z64_001021</name>
</gene>
<dbReference type="EC" id="2.3.1.267" evidence="2"/>